<dbReference type="EMBL" id="AOME01000028">
    <property type="protein sequence ID" value="EMA54391.1"/>
    <property type="molecule type" value="Genomic_DNA"/>
</dbReference>
<gene>
    <name evidence="1" type="ORF">C450_06160</name>
</gene>
<proteinExistence type="predicted"/>
<keyword evidence="2" id="KW-1185">Reference proteome</keyword>
<comment type="caution">
    <text evidence="1">The sequence shown here is derived from an EMBL/GenBank/DDBJ whole genome shotgun (WGS) entry which is preliminary data.</text>
</comment>
<dbReference type="PATRIC" id="fig|1227456.3.peg.1239"/>
<organism evidence="1 2">
    <name type="scientific">Halococcus salifodinae DSM 8989</name>
    <dbReference type="NCBI Taxonomy" id="1227456"/>
    <lineage>
        <taxon>Archaea</taxon>
        <taxon>Methanobacteriati</taxon>
        <taxon>Methanobacteriota</taxon>
        <taxon>Stenosarchaea group</taxon>
        <taxon>Halobacteria</taxon>
        <taxon>Halobacteriales</taxon>
        <taxon>Halococcaceae</taxon>
        <taxon>Halococcus</taxon>
    </lineage>
</organism>
<evidence type="ECO:0000313" key="2">
    <source>
        <dbReference type="Proteomes" id="UP000011625"/>
    </source>
</evidence>
<dbReference type="OrthoDB" id="350440at2157"/>
<evidence type="ECO:0000313" key="1">
    <source>
        <dbReference type="EMBL" id="EMA54391.1"/>
    </source>
</evidence>
<dbReference type="Proteomes" id="UP000011625">
    <property type="component" value="Unassembled WGS sequence"/>
</dbReference>
<sequence length="279" mass="31402">MPRDIAPLTTALEETTPGTQHDVYPLLPAWDRSIEATLERSGGSRFREIMKQYLPQVIDLVDTAATNEEIDWAFLKECIDAYPPGVGDHHCSSVLANVVARCMIRIRINQGVEEIPAWALEYLAAITIDEDGDWAVGSAGVYGWGVGHPDVAVLDRTVERAEIEDDWSTLDILEHVTFADPDAGITLLERLLRSPDVVEDIEYLYILESPLEQDFPDFPEYWEPYTELKYGVTFTDDQIDRLLTLLGDTIPPDRLRHFDDNFAFDLQRAAGEYGANSAD</sequence>
<reference evidence="1 2" key="1">
    <citation type="journal article" date="2014" name="PLoS Genet.">
        <title>Phylogenetically driven sequencing of extremely halophilic archaea reveals strategies for static and dynamic osmo-response.</title>
        <authorList>
            <person name="Becker E.A."/>
            <person name="Seitzer P.M."/>
            <person name="Tritt A."/>
            <person name="Larsen D."/>
            <person name="Krusor M."/>
            <person name="Yao A.I."/>
            <person name="Wu D."/>
            <person name="Madern D."/>
            <person name="Eisen J.A."/>
            <person name="Darling A.E."/>
            <person name="Facciotti M.T."/>
        </authorList>
    </citation>
    <scope>NUCLEOTIDE SEQUENCE [LARGE SCALE GENOMIC DNA]</scope>
    <source>
        <strain evidence="1 2">DSM 8989</strain>
    </source>
</reference>
<protein>
    <submittedName>
        <fullName evidence="1">Uncharacterized protein</fullName>
    </submittedName>
</protein>
<accession>M0N931</accession>
<dbReference type="InterPro" id="IPR058450">
    <property type="entry name" value="DUF8137"/>
</dbReference>
<name>M0N931_9EURY</name>
<dbReference type="STRING" id="1227456.C450_06160"/>
<dbReference type="AlphaFoldDB" id="M0N931"/>
<dbReference type="RefSeq" id="WP_005041344.1">
    <property type="nucleotide sequence ID" value="NZ_AOME01000028.1"/>
</dbReference>
<dbReference type="Pfam" id="PF26458">
    <property type="entry name" value="DUF8137"/>
    <property type="match status" value="1"/>
</dbReference>